<dbReference type="OrthoDB" id="9768187at2"/>
<dbReference type="PANTHER" id="PTHR30474">
    <property type="entry name" value="CELL CYCLE PROTEIN"/>
    <property type="match status" value="1"/>
</dbReference>
<dbReference type="GO" id="GO:0008360">
    <property type="term" value="P:regulation of cell shape"/>
    <property type="evidence" value="ECO:0007669"/>
    <property type="project" value="UniProtKB-KW"/>
</dbReference>
<evidence type="ECO:0000256" key="4">
    <source>
        <dbReference type="ARBA" id="ARBA00022679"/>
    </source>
</evidence>
<evidence type="ECO:0000313" key="12">
    <source>
        <dbReference type="EMBL" id="TWI54237.1"/>
    </source>
</evidence>
<dbReference type="GO" id="GO:0005886">
    <property type="term" value="C:plasma membrane"/>
    <property type="evidence" value="ECO:0007669"/>
    <property type="project" value="UniProtKB-SubCell"/>
</dbReference>
<feature type="transmembrane region" description="Helical" evidence="11">
    <location>
        <begin position="56"/>
        <end position="77"/>
    </location>
</feature>
<comment type="function">
    <text evidence="11">Peptidoglycan polymerase that is essential for cell wall elongation.</text>
</comment>
<evidence type="ECO:0000256" key="5">
    <source>
        <dbReference type="ARBA" id="ARBA00022692"/>
    </source>
</evidence>
<dbReference type="EMBL" id="VLKY01000006">
    <property type="protein sequence ID" value="TWI54237.1"/>
    <property type="molecule type" value="Genomic_DNA"/>
</dbReference>
<dbReference type="GO" id="GO:0071555">
    <property type="term" value="P:cell wall organization"/>
    <property type="evidence" value="ECO:0007669"/>
    <property type="project" value="UniProtKB-KW"/>
</dbReference>
<keyword evidence="13" id="KW-1185">Reference proteome</keyword>
<dbReference type="GO" id="GO:0032153">
    <property type="term" value="C:cell division site"/>
    <property type="evidence" value="ECO:0007669"/>
    <property type="project" value="TreeGrafter"/>
</dbReference>
<keyword evidence="8 11" id="KW-1133">Transmembrane helix</keyword>
<proteinExistence type="inferred from homology"/>
<feature type="transmembrane region" description="Helical" evidence="11">
    <location>
        <begin position="313"/>
        <end position="338"/>
    </location>
</feature>
<dbReference type="PROSITE" id="PS00428">
    <property type="entry name" value="FTSW_RODA_SPOVE"/>
    <property type="match status" value="1"/>
</dbReference>
<keyword evidence="5 11" id="KW-0812">Transmembrane</keyword>
<dbReference type="UniPathway" id="UPA00219"/>
<keyword evidence="7 11" id="KW-0573">Peptidoglycan synthesis</keyword>
<evidence type="ECO:0000256" key="9">
    <source>
        <dbReference type="ARBA" id="ARBA00023136"/>
    </source>
</evidence>
<keyword evidence="11" id="KW-0997">Cell inner membrane</keyword>
<evidence type="ECO:0000256" key="1">
    <source>
        <dbReference type="ARBA" id="ARBA00004141"/>
    </source>
</evidence>
<dbReference type="NCBIfam" id="TIGR02210">
    <property type="entry name" value="rodA_shape"/>
    <property type="match status" value="1"/>
</dbReference>
<sequence>MNSNFDRTLPEGDVMRRRASLLQRMHIDGPLLLILLMLGAVGLFVLYSASGKNWDLVIKQGTSFGLGIVAMIFIAQFEPRFMARWVPLGYFIGVALLVVVDVMGHNAMGATRWINIPGVIRFQPSEFMKLLMPMTVAWYLSKRSLPPQLKHVVLSIIMIGVPFVLILDQPDLGTAMLILASGGFVLFVAGLQWRWLLGAIAAAAPVAVAMWYFVMHDYQKRRVLTFLDPEMDPLGAGWNIIQSKAAIGSGGVFGKGWLLGTQSHLDFLPESHTDFIIAVLGEEFGMVGVCLLLSLYLLLIGRGLTIAVQAQTLFGKLLAGSVTMTFFVYVFVNIGMVSGLLPVVGVPLPFISYGGTSVVTLLCGFGVLMAIHTHRKWIAQA</sequence>
<dbReference type="HAMAP" id="MF_02079">
    <property type="entry name" value="PGT_RodA"/>
    <property type="match status" value="1"/>
</dbReference>
<evidence type="ECO:0000256" key="6">
    <source>
        <dbReference type="ARBA" id="ARBA00022960"/>
    </source>
</evidence>
<dbReference type="GO" id="GO:0051301">
    <property type="term" value="P:cell division"/>
    <property type="evidence" value="ECO:0007669"/>
    <property type="project" value="InterPro"/>
</dbReference>
<evidence type="ECO:0000256" key="3">
    <source>
        <dbReference type="ARBA" id="ARBA00022676"/>
    </source>
</evidence>
<dbReference type="GO" id="GO:0008955">
    <property type="term" value="F:peptidoglycan glycosyltransferase activity"/>
    <property type="evidence" value="ECO:0007669"/>
    <property type="project" value="UniProtKB-UniRule"/>
</dbReference>
<comment type="subcellular location">
    <subcellularLocation>
        <location evidence="11">Cell inner membrane</location>
        <topology evidence="11">Multi-pass membrane protein</topology>
    </subcellularLocation>
    <subcellularLocation>
        <location evidence="1">Membrane</location>
        <topology evidence="1">Multi-pass membrane protein</topology>
    </subcellularLocation>
</comment>
<comment type="similarity">
    <text evidence="11">Belongs to the SEDS family. MrdB/RodA subfamily.</text>
</comment>
<feature type="transmembrane region" description="Helical" evidence="11">
    <location>
        <begin position="31"/>
        <end position="49"/>
    </location>
</feature>
<evidence type="ECO:0000256" key="11">
    <source>
        <dbReference type="HAMAP-Rule" id="MF_02079"/>
    </source>
</evidence>
<protein>
    <recommendedName>
        <fullName evidence="11">Peptidoglycan glycosyltransferase MrdB</fullName>
        <shortName evidence="11">PGT</shortName>
        <ecNumber evidence="11">2.4.99.28</ecNumber>
    </recommendedName>
    <alternativeName>
        <fullName evidence="11">Cell elongation protein RodA</fullName>
    </alternativeName>
    <alternativeName>
        <fullName evidence="11">Cell wall polymerase</fullName>
    </alternativeName>
    <alternativeName>
        <fullName evidence="11">Peptidoglycan polymerase</fullName>
        <shortName evidence="11">PG polymerase</shortName>
    </alternativeName>
</protein>
<dbReference type="PANTHER" id="PTHR30474:SF1">
    <property type="entry name" value="PEPTIDOGLYCAN GLYCOSYLTRANSFERASE MRDB"/>
    <property type="match status" value="1"/>
</dbReference>
<evidence type="ECO:0000256" key="8">
    <source>
        <dbReference type="ARBA" id="ARBA00022989"/>
    </source>
</evidence>
<dbReference type="InterPro" id="IPR011923">
    <property type="entry name" value="RodA/MrdB"/>
</dbReference>
<evidence type="ECO:0000256" key="7">
    <source>
        <dbReference type="ARBA" id="ARBA00022984"/>
    </source>
</evidence>
<gene>
    <name evidence="11" type="primary">mrdB</name>
    <name evidence="11" type="synonym">rodA</name>
    <name evidence="12" type="ORF">IQ22_02100</name>
</gene>
<feature type="transmembrane region" description="Helical" evidence="11">
    <location>
        <begin position="172"/>
        <end position="189"/>
    </location>
</feature>
<evidence type="ECO:0000256" key="2">
    <source>
        <dbReference type="ARBA" id="ARBA00022475"/>
    </source>
</evidence>
<dbReference type="InterPro" id="IPR018365">
    <property type="entry name" value="Cell_cycle_FtsW-rel_CS"/>
</dbReference>
<feature type="transmembrane region" description="Helical" evidence="11">
    <location>
        <begin position="275"/>
        <end position="301"/>
    </location>
</feature>
<keyword evidence="9 11" id="KW-0472">Membrane</keyword>
<dbReference type="AlphaFoldDB" id="A0A562QBV4"/>
<keyword evidence="2 11" id="KW-1003">Cell membrane</keyword>
<feature type="transmembrane region" description="Helical" evidence="11">
    <location>
        <begin position="196"/>
        <end position="214"/>
    </location>
</feature>
<feature type="transmembrane region" description="Helical" evidence="11">
    <location>
        <begin position="149"/>
        <end position="166"/>
    </location>
</feature>
<keyword evidence="4 11" id="KW-0808">Transferase</keyword>
<dbReference type="Proteomes" id="UP000316905">
    <property type="component" value="Unassembled WGS sequence"/>
</dbReference>
<name>A0A562QBV4_9PSED</name>
<reference evidence="12 13" key="1">
    <citation type="journal article" date="2015" name="Stand. Genomic Sci.">
        <title>Genomic Encyclopedia of Bacterial and Archaeal Type Strains, Phase III: the genomes of soil and plant-associated and newly described type strains.</title>
        <authorList>
            <person name="Whitman W.B."/>
            <person name="Woyke T."/>
            <person name="Klenk H.P."/>
            <person name="Zhou Y."/>
            <person name="Lilburn T.G."/>
            <person name="Beck B.J."/>
            <person name="De Vos P."/>
            <person name="Vandamme P."/>
            <person name="Eisen J.A."/>
            <person name="Garrity G."/>
            <person name="Hugenholtz P."/>
            <person name="Kyrpides N.C."/>
        </authorList>
    </citation>
    <scope>NUCLEOTIDE SEQUENCE [LARGE SCALE GENOMIC DNA]</scope>
    <source>
        <strain evidence="12 13">CGMCC 1.6858</strain>
    </source>
</reference>
<dbReference type="GO" id="GO:0015648">
    <property type="term" value="F:lipid-linked peptidoglycan transporter activity"/>
    <property type="evidence" value="ECO:0007669"/>
    <property type="project" value="TreeGrafter"/>
</dbReference>
<dbReference type="Pfam" id="PF01098">
    <property type="entry name" value="FTSW_RODA_SPOVE"/>
    <property type="match status" value="1"/>
</dbReference>
<dbReference type="InterPro" id="IPR001182">
    <property type="entry name" value="FtsW/RodA"/>
</dbReference>
<keyword evidence="3 11" id="KW-0328">Glycosyltransferase</keyword>
<evidence type="ECO:0000256" key="10">
    <source>
        <dbReference type="ARBA" id="ARBA00023316"/>
    </source>
</evidence>
<organism evidence="12 13">
    <name type="scientific">Pseudomonas duriflava</name>
    <dbReference type="NCBI Taxonomy" id="459528"/>
    <lineage>
        <taxon>Bacteria</taxon>
        <taxon>Pseudomonadati</taxon>
        <taxon>Pseudomonadota</taxon>
        <taxon>Gammaproteobacteria</taxon>
        <taxon>Pseudomonadales</taxon>
        <taxon>Pseudomonadaceae</taxon>
        <taxon>Pseudomonas</taxon>
    </lineage>
</organism>
<dbReference type="GO" id="GO:0009252">
    <property type="term" value="P:peptidoglycan biosynthetic process"/>
    <property type="evidence" value="ECO:0007669"/>
    <property type="project" value="UniProtKB-UniRule"/>
</dbReference>
<feature type="transmembrane region" description="Helical" evidence="11">
    <location>
        <begin position="350"/>
        <end position="371"/>
    </location>
</feature>
<keyword evidence="6 11" id="KW-0133">Cell shape</keyword>
<keyword evidence="10 11" id="KW-0961">Cell wall biogenesis/degradation</keyword>
<comment type="catalytic activity">
    <reaction evidence="11">
        <text>[GlcNAc-(1-&gt;4)-Mur2Ac(oyl-L-Ala-gamma-D-Glu-L-Lys-D-Ala-D-Ala)](n)-di-trans,octa-cis-undecaprenyl diphosphate + beta-D-GlcNAc-(1-&gt;4)-Mur2Ac(oyl-L-Ala-gamma-D-Glu-L-Lys-D-Ala-D-Ala)-di-trans,octa-cis-undecaprenyl diphosphate = [GlcNAc-(1-&gt;4)-Mur2Ac(oyl-L-Ala-gamma-D-Glu-L-Lys-D-Ala-D-Ala)](n+1)-di-trans,octa-cis-undecaprenyl diphosphate + di-trans,octa-cis-undecaprenyl diphosphate + H(+)</text>
        <dbReference type="Rhea" id="RHEA:23708"/>
        <dbReference type="Rhea" id="RHEA-COMP:9602"/>
        <dbReference type="Rhea" id="RHEA-COMP:9603"/>
        <dbReference type="ChEBI" id="CHEBI:15378"/>
        <dbReference type="ChEBI" id="CHEBI:58405"/>
        <dbReference type="ChEBI" id="CHEBI:60033"/>
        <dbReference type="ChEBI" id="CHEBI:78435"/>
        <dbReference type="EC" id="2.4.99.28"/>
    </reaction>
</comment>
<comment type="caution">
    <text evidence="12">The sequence shown here is derived from an EMBL/GenBank/DDBJ whole genome shotgun (WGS) entry which is preliminary data.</text>
</comment>
<comment type="pathway">
    <text evidence="11">Cell wall biogenesis; peptidoglycan biosynthesis.</text>
</comment>
<feature type="transmembrane region" description="Helical" evidence="11">
    <location>
        <begin position="83"/>
        <end position="103"/>
    </location>
</feature>
<dbReference type="EC" id="2.4.99.28" evidence="11"/>
<accession>A0A562QBV4</accession>
<evidence type="ECO:0000313" key="13">
    <source>
        <dbReference type="Proteomes" id="UP000316905"/>
    </source>
</evidence>